<dbReference type="Proteomes" id="UP000095286">
    <property type="component" value="Unplaced"/>
</dbReference>
<protein>
    <submittedName>
        <fullName evidence="2">Chromo domain-containing protein</fullName>
    </submittedName>
</protein>
<reference evidence="2" key="1">
    <citation type="submission" date="2016-11" db="UniProtKB">
        <authorList>
            <consortium name="WormBaseParasite"/>
        </authorList>
    </citation>
    <scope>IDENTIFICATION</scope>
    <source>
        <strain evidence="2">KR3021</strain>
    </source>
</reference>
<sequence length="137" mass="15847">MAKEFAVEKILDKTSISIKGKKIEAYHVLWLGYPLSDATWEPVSNLKHTYVAKEYEARLVENKKQLEGRKLSQTSHTRRLEEAMEKVDQATKKVVEAVERDEQRRYNSDLRRNHKYKNLVMRASCVDSSGDSSNDSS</sequence>
<evidence type="ECO:0000313" key="1">
    <source>
        <dbReference type="Proteomes" id="UP000095286"/>
    </source>
</evidence>
<evidence type="ECO:0000313" key="2">
    <source>
        <dbReference type="WBParaSite" id="RSKR_0000972900.1"/>
    </source>
</evidence>
<proteinExistence type="predicted"/>
<name>A0AC35UCD6_9BILA</name>
<accession>A0AC35UCD6</accession>
<dbReference type="WBParaSite" id="RSKR_0000972900.1">
    <property type="protein sequence ID" value="RSKR_0000972900.1"/>
    <property type="gene ID" value="RSKR_0000972900"/>
</dbReference>
<organism evidence="1 2">
    <name type="scientific">Rhabditophanes sp. KR3021</name>
    <dbReference type="NCBI Taxonomy" id="114890"/>
    <lineage>
        <taxon>Eukaryota</taxon>
        <taxon>Metazoa</taxon>
        <taxon>Ecdysozoa</taxon>
        <taxon>Nematoda</taxon>
        <taxon>Chromadorea</taxon>
        <taxon>Rhabditida</taxon>
        <taxon>Tylenchina</taxon>
        <taxon>Panagrolaimomorpha</taxon>
        <taxon>Strongyloidoidea</taxon>
        <taxon>Alloionematidae</taxon>
        <taxon>Rhabditophanes</taxon>
    </lineage>
</organism>